<gene>
    <name evidence="8" type="ORF">A3G33_05885</name>
</gene>
<dbReference type="GO" id="GO:0000156">
    <property type="term" value="F:phosphorelay response regulator activity"/>
    <property type="evidence" value="ECO:0007669"/>
    <property type="project" value="TreeGrafter"/>
</dbReference>
<dbReference type="GO" id="GO:0000976">
    <property type="term" value="F:transcription cis-regulatory region binding"/>
    <property type="evidence" value="ECO:0007669"/>
    <property type="project" value="TreeGrafter"/>
</dbReference>
<dbReference type="InterPro" id="IPR011006">
    <property type="entry name" value="CheY-like_superfamily"/>
</dbReference>
<dbReference type="GO" id="GO:0006355">
    <property type="term" value="P:regulation of DNA-templated transcription"/>
    <property type="evidence" value="ECO:0007669"/>
    <property type="project" value="TreeGrafter"/>
</dbReference>
<dbReference type="GO" id="GO:0032993">
    <property type="term" value="C:protein-DNA complex"/>
    <property type="evidence" value="ECO:0007669"/>
    <property type="project" value="TreeGrafter"/>
</dbReference>
<evidence type="ECO:0000313" key="9">
    <source>
        <dbReference type="Proteomes" id="UP000178187"/>
    </source>
</evidence>
<proteinExistence type="predicted"/>
<dbReference type="InterPro" id="IPR001789">
    <property type="entry name" value="Sig_transdc_resp-reg_receiver"/>
</dbReference>
<dbReference type="EMBL" id="MHFR01000009">
    <property type="protein sequence ID" value="OGW99348.1"/>
    <property type="molecule type" value="Genomic_DNA"/>
</dbReference>
<comment type="caution">
    <text evidence="8">The sequence shown here is derived from an EMBL/GenBank/DDBJ whole genome shotgun (WGS) entry which is preliminary data.</text>
</comment>
<keyword evidence="3" id="KW-0805">Transcription regulation</keyword>
<dbReference type="Gene3D" id="3.40.50.2300">
    <property type="match status" value="1"/>
</dbReference>
<evidence type="ECO:0000256" key="1">
    <source>
        <dbReference type="ARBA" id="ARBA00022553"/>
    </source>
</evidence>
<evidence type="ECO:0000313" key="8">
    <source>
        <dbReference type="EMBL" id="OGW99348.1"/>
    </source>
</evidence>
<evidence type="ECO:0000256" key="6">
    <source>
        <dbReference type="PROSITE-ProRule" id="PRU00169"/>
    </source>
</evidence>
<keyword evidence="1 6" id="KW-0597">Phosphoprotein</keyword>
<keyword evidence="5" id="KW-0804">Transcription</keyword>
<evidence type="ECO:0000256" key="2">
    <source>
        <dbReference type="ARBA" id="ARBA00023012"/>
    </source>
</evidence>
<dbReference type="Pfam" id="PF00072">
    <property type="entry name" value="Response_reg"/>
    <property type="match status" value="1"/>
</dbReference>
<evidence type="ECO:0000256" key="5">
    <source>
        <dbReference type="ARBA" id="ARBA00023163"/>
    </source>
</evidence>
<evidence type="ECO:0000256" key="4">
    <source>
        <dbReference type="ARBA" id="ARBA00023125"/>
    </source>
</evidence>
<feature type="modified residue" description="4-aspartylphosphate" evidence="6">
    <location>
        <position position="53"/>
    </location>
</feature>
<name>A0A1G1L2J7_9BACT</name>
<dbReference type="PROSITE" id="PS50110">
    <property type="entry name" value="RESPONSE_REGULATORY"/>
    <property type="match status" value="1"/>
</dbReference>
<dbReference type="PANTHER" id="PTHR48111:SF1">
    <property type="entry name" value="TWO-COMPONENT RESPONSE REGULATOR ORR33"/>
    <property type="match status" value="1"/>
</dbReference>
<protein>
    <recommendedName>
        <fullName evidence="7">Response regulatory domain-containing protein</fullName>
    </recommendedName>
</protein>
<dbReference type="SMART" id="SM00448">
    <property type="entry name" value="REC"/>
    <property type="match status" value="1"/>
</dbReference>
<reference evidence="8 9" key="1">
    <citation type="journal article" date="2016" name="Nat. Commun.">
        <title>Thousands of microbial genomes shed light on interconnected biogeochemical processes in an aquifer system.</title>
        <authorList>
            <person name="Anantharaman K."/>
            <person name="Brown C.T."/>
            <person name="Hug L.A."/>
            <person name="Sharon I."/>
            <person name="Castelle C.J."/>
            <person name="Probst A.J."/>
            <person name="Thomas B.C."/>
            <person name="Singh A."/>
            <person name="Wilkins M.J."/>
            <person name="Karaoz U."/>
            <person name="Brodie E.L."/>
            <person name="Williams K.H."/>
            <person name="Hubbard S.S."/>
            <person name="Banfield J.F."/>
        </authorList>
    </citation>
    <scope>NUCLEOTIDE SEQUENCE [LARGE SCALE GENOMIC DNA]</scope>
</reference>
<feature type="domain" description="Response regulatory" evidence="7">
    <location>
        <begin position="4"/>
        <end position="127"/>
    </location>
</feature>
<dbReference type="GO" id="GO:0005829">
    <property type="term" value="C:cytosol"/>
    <property type="evidence" value="ECO:0007669"/>
    <property type="project" value="TreeGrafter"/>
</dbReference>
<dbReference type="InterPro" id="IPR039420">
    <property type="entry name" value="WalR-like"/>
</dbReference>
<evidence type="ECO:0000256" key="3">
    <source>
        <dbReference type="ARBA" id="ARBA00023015"/>
    </source>
</evidence>
<dbReference type="PANTHER" id="PTHR48111">
    <property type="entry name" value="REGULATOR OF RPOS"/>
    <property type="match status" value="1"/>
</dbReference>
<sequence length="133" mass="15100">MNEKILIIDDDIDVIEATKVVLGTKGYQVFSAVNKQEGFERVEGVVPDLIIMDVMMERMNDGIDLTRKLKQDSRYQRIPILMLTAVGQVTGFKFHVGEDDNFWLPVDDYCTKPLSLEVLLSKVEKLLHSAGKK</sequence>
<keyword evidence="2" id="KW-0902">Two-component regulatory system</keyword>
<organism evidence="8 9">
    <name type="scientific">Candidatus Danuiimicrobium aquiferis</name>
    <dbReference type="NCBI Taxonomy" id="1801832"/>
    <lineage>
        <taxon>Bacteria</taxon>
        <taxon>Pseudomonadati</taxon>
        <taxon>Candidatus Omnitrophota</taxon>
        <taxon>Candidatus Danuiimicrobium</taxon>
    </lineage>
</organism>
<evidence type="ECO:0000259" key="7">
    <source>
        <dbReference type="PROSITE" id="PS50110"/>
    </source>
</evidence>
<dbReference type="SUPFAM" id="SSF52172">
    <property type="entry name" value="CheY-like"/>
    <property type="match status" value="1"/>
</dbReference>
<keyword evidence="4" id="KW-0238">DNA-binding</keyword>
<accession>A0A1G1L2J7</accession>
<dbReference type="Proteomes" id="UP000178187">
    <property type="component" value="Unassembled WGS sequence"/>
</dbReference>
<dbReference type="AlphaFoldDB" id="A0A1G1L2J7"/>